<keyword evidence="1 7" id="KW-0963">Cytoplasm</keyword>
<dbReference type="InterPro" id="IPR035901">
    <property type="entry name" value="GIY-YIG_endonuc_sf"/>
</dbReference>
<keyword evidence="2 7" id="KW-0227">DNA damage</keyword>
<gene>
    <name evidence="7 11" type="primary">uvrC</name>
    <name evidence="11" type="ORF">ENP94_08020</name>
    <name evidence="12" type="ORF">ENS16_03665</name>
</gene>
<dbReference type="PANTHER" id="PTHR30562:SF1">
    <property type="entry name" value="UVRABC SYSTEM PROTEIN C"/>
    <property type="match status" value="1"/>
</dbReference>
<name>A0A7C1SPA6_UNCW3</name>
<dbReference type="PROSITE" id="PS50151">
    <property type="entry name" value="UVR"/>
    <property type="match status" value="1"/>
</dbReference>
<dbReference type="Pfam" id="PF14520">
    <property type="entry name" value="HHH_5"/>
    <property type="match status" value="1"/>
</dbReference>
<dbReference type="SMART" id="SM00278">
    <property type="entry name" value="HhH1"/>
    <property type="match status" value="2"/>
</dbReference>
<protein>
    <recommendedName>
        <fullName evidence="7">UvrABC system protein C</fullName>
        <shortName evidence="7">Protein UvrC</shortName>
    </recommendedName>
    <alternativeName>
        <fullName evidence="7">Excinuclease ABC subunit C</fullName>
    </alternativeName>
</protein>
<comment type="similarity">
    <text evidence="7">Belongs to the UvrC family.</text>
</comment>
<dbReference type="InterPro" id="IPR010994">
    <property type="entry name" value="RuvA_2-like"/>
</dbReference>
<dbReference type="SUPFAM" id="SSF47781">
    <property type="entry name" value="RuvA domain 2-like"/>
    <property type="match status" value="1"/>
</dbReference>
<evidence type="ECO:0000313" key="12">
    <source>
        <dbReference type="EMBL" id="HFJ53768.1"/>
    </source>
</evidence>
<feature type="domain" description="GIY-YIG" evidence="9">
    <location>
        <begin position="17"/>
        <end position="94"/>
    </location>
</feature>
<keyword evidence="5 7" id="KW-0234">DNA repair</keyword>
<evidence type="ECO:0000259" key="10">
    <source>
        <dbReference type="PROSITE" id="PS50165"/>
    </source>
</evidence>
<dbReference type="PROSITE" id="PS50165">
    <property type="entry name" value="UVRC"/>
    <property type="match status" value="1"/>
</dbReference>
<dbReference type="SMART" id="SM00465">
    <property type="entry name" value="GIYc"/>
    <property type="match status" value="1"/>
</dbReference>
<dbReference type="Gene3D" id="3.30.420.340">
    <property type="entry name" value="UvrC, RNAse H endonuclease domain"/>
    <property type="match status" value="1"/>
</dbReference>
<evidence type="ECO:0000259" key="9">
    <source>
        <dbReference type="PROSITE" id="PS50164"/>
    </source>
</evidence>
<reference evidence="11" key="1">
    <citation type="journal article" date="2020" name="mSystems">
        <title>Genome- and Community-Level Interaction Insights into Carbon Utilization and Element Cycling Functions of Hydrothermarchaeota in Hydrothermal Sediment.</title>
        <authorList>
            <person name="Zhou Z."/>
            <person name="Liu Y."/>
            <person name="Xu W."/>
            <person name="Pan J."/>
            <person name="Luo Z.H."/>
            <person name="Li M."/>
        </authorList>
    </citation>
    <scope>NUCLEOTIDE SEQUENCE [LARGE SCALE GENOMIC DNA]</scope>
    <source>
        <strain evidence="11">SpSt-265</strain>
        <strain evidence="12">SpSt-465</strain>
    </source>
</reference>
<dbReference type="InterPro" id="IPR003583">
    <property type="entry name" value="Hlx-hairpin-Hlx_DNA-bd_motif"/>
</dbReference>
<dbReference type="InterPro" id="IPR050066">
    <property type="entry name" value="UvrABC_protein_C"/>
</dbReference>
<comment type="function">
    <text evidence="7">The UvrABC repair system catalyzes the recognition and processing of DNA lesions. UvrC both incises the 5' and 3' sides of the lesion. The N-terminal half is responsible for the 3' incision and the C-terminal half is responsible for the 5' incision.</text>
</comment>
<keyword evidence="6 7" id="KW-0742">SOS response</keyword>
<dbReference type="Pfam" id="PF22920">
    <property type="entry name" value="UvrC_RNaseH"/>
    <property type="match status" value="1"/>
</dbReference>
<dbReference type="InterPro" id="IPR036876">
    <property type="entry name" value="UVR_dom_sf"/>
</dbReference>
<evidence type="ECO:0000256" key="7">
    <source>
        <dbReference type="HAMAP-Rule" id="MF_00203"/>
    </source>
</evidence>
<dbReference type="CDD" id="cd10434">
    <property type="entry name" value="GIY-YIG_UvrC_Cho"/>
    <property type="match status" value="1"/>
</dbReference>
<comment type="caution">
    <text evidence="11">The sequence shown here is derived from an EMBL/GenBank/DDBJ whole genome shotgun (WGS) entry which is preliminary data.</text>
</comment>
<dbReference type="PANTHER" id="PTHR30562">
    <property type="entry name" value="UVRC/OXIDOREDUCTASE"/>
    <property type="match status" value="1"/>
</dbReference>
<dbReference type="HAMAP" id="MF_00203">
    <property type="entry name" value="UvrC"/>
    <property type="match status" value="1"/>
</dbReference>
<dbReference type="NCBIfam" id="NF001824">
    <property type="entry name" value="PRK00558.1-5"/>
    <property type="match status" value="1"/>
</dbReference>
<dbReference type="Gene3D" id="1.10.150.20">
    <property type="entry name" value="5' to 3' exonuclease, C-terminal subdomain"/>
    <property type="match status" value="1"/>
</dbReference>
<keyword evidence="3 7" id="KW-0228">DNA excision</keyword>
<dbReference type="EMBL" id="DSLG01000008">
    <property type="protein sequence ID" value="HEA87930.1"/>
    <property type="molecule type" value="Genomic_DNA"/>
</dbReference>
<comment type="subunit">
    <text evidence="7">Interacts with UvrB in an incision complex.</text>
</comment>
<feature type="domain" description="UVR" evidence="8">
    <location>
        <begin position="205"/>
        <end position="240"/>
    </location>
</feature>
<accession>A0A7C1SPA6</accession>
<evidence type="ECO:0000256" key="3">
    <source>
        <dbReference type="ARBA" id="ARBA00022769"/>
    </source>
</evidence>
<dbReference type="NCBIfam" id="TIGR00194">
    <property type="entry name" value="uvrC"/>
    <property type="match status" value="1"/>
</dbReference>
<dbReference type="GO" id="GO:0005737">
    <property type="term" value="C:cytoplasm"/>
    <property type="evidence" value="ECO:0007669"/>
    <property type="project" value="UniProtKB-SubCell"/>
</dbReference>
<dbReference type="InterPro" id="IPR001162">
    <property type="entry name" value="UvrC_RNase_H_dom"/>
</dbReference>
<evidence type="ECO:0000256" key="2">
    <source>
        <dbReference type="ARBA" id="ARBA00022763"/>
    </source>
</evidence>
<dbReference type="GO" id="GO:0009381">
    <property type="term" value="F:excinuclease ABC activity"/>
    <property type="evidence" value="ECO:0007669"/>
    <property type="project" value="UniProtKB-UniRule"/>
</dbReference>
<dbReference type="PROSITE" id="PS50164">
    <property type="entry name" value="GIY_YIG"/>
    <property type="match status" value="1"/>
</dbReference>
<dbReference type="GO" id="GO:0006289">
    <property type="term" value="P:nucleotide-excision repair"/>
    <property type="evidence" value="ECO:0007669"/>
    <property type="project" value="UniProtKB-UniRule"/>
</dbReference>
<evidence type="ECO:0000259" key="8">
    <source>
        <dbReference type="PROSITE" id="PS50151"/>
    </source>
</evidence>
<dbReference type="Pfam" id="PF01541">
    <property type="entry name" value="GIY-YIG"/>
    <property type="match status" value="1"/>
</dbReference>
<dbReference type="GO" id="GO:0009380">
    <property type="term" value="C:excinuclease repair complex"/>
    <property type="evidence" value="ECO:0007669"/>
    <property type="project" value="InterPro"/>
</dbReference>
<dbReference type="InterPro" id="IPR047296">
    <property type="entry name" value="GIY-YIG_UvrC_Cho"/>
</dbReference>
<evidence type="ECO:0000256" key="1">
    <source>
        <dbReference type="ARBA" id="ARBA00022490"/>
    </source>
</evidence>
<evidence type="ECO:0000256" key="6">
    <source>
        <dbReference type="ARBA" id="ARBA00023236"/>
    </source>
</evidence>
<dbReference type="Gene3D" id="3.40.1440.10">
    <property type="entry name" value="GIY-YIG endonuclease"/>
    <property type="match status" value="1"/>
</dbReference>
<dbReference type="GO" id="GO:0003677">
    <property type="term" value="F:DNA binding"/>
    <property type="evidence" value="ECO:0007669"/>
    <property type="project" value="UniProtKB-UniRule"/>
</dbReference>
<feature type="domain" description="UvrC family homology region profile" evidence="10">
    <location>
        <begin position="256"/>
        <end position="480"/>
    </location>
</feature>
<dbReference type="SUPFAM" id="SSF82771">
    <property type="entry name" value="GIY-YIG endonuclease"/>
    <property type="match status" value="1"/>
</dbReference>
<dbReference type="Pfam" id="PF08459">
    <property type="entry name" value="UvrC_RNaseH_dom"/>
    <property type="match status" value="1"/>
</dbReference>
<dbReference type="EMBL" id="DSTU01000004">
    <property type="protein sequence ID" value="HFJ53768.1"/>
    <property type="molecule type" value="Genomic_DNA"/>
</dbReference>
<evidence type="ECO:0000256" key="4">
    <source>
        <dbReference type="ARBA" id="ARBA00022881"/>
    </source>
</evidence>
<comment type="subcellular location">
    <subcellularLocation>
        <location evidence="7">Cytoplasm</location>
    </subcellularLocation>
</comment>
<dbReference type="FunFam" id="1.10.150.20:FF:000005">
    <property type="entry name" value="UvrABC system protein C"/>
    <property type="match status" value="1"/>
</dbReference>
<dbReference type="Gene3D" id="4.10.860.10">
    <property type="entry name" value="UVR domain"/>
    <property type="match status" value="1"/>
</dbReference>
<dbReference type="InterPro" id="IPR038476">
    <property type="entry name" value="UvrC_RNase_H_dom_sf"/>
</dbReference>
<dbReference type="SUPFAM" id="SSF46600">
    <property type="entry name" value="C-terminal UvrC-binding domain of UvrB"/>
    <property type="match status" value="1"/>
</dbReference>
<dbReference type="InterPro" id="IPR000305">
    <property type="entry name" value="GIY-YIG_endonuc"/>
</dbReference>
<dbReference type="InterPro" id="IPR001943">
    <property type="entry name" value="UVR_dom"/>
</dbReference>
<dbReference type="GO" id="GO:0009432">
    <property type="term" value="P:SOS response"/>
    <property type="evidence" value="ECO:0007669"/>
    <property type="project" value="UniProtKB-UniRule"/>
</dbReference>
<evidence type="ECO:0000313" key="11">
    <source>
        <dbReference type="EMBL" id="HEA87930.1"/>
    </source>
</evidence>
<dbReference type="AlphaFoldDB" id="A0A7C1SPA6"/>
<evidence type="ECO:0000256" key="5">
    <source>
        <dbReference type="ARBA" id="ARBA00023204"/>
    </source>
</evidence>
<dbReference type="InterPro" id="IPR004791">
    <property type="entry name" value="UvrC"/>
</dbReference>
<dbReference type="Pfam" id="PF02151">
    <property type="entry name" value="UVR"/>
    <property type="match status" value="1"/>
</dbReference>
<sequence length="601" mass="67980">MRAPDSQFIAEVQAAPAEPGVYLLKDRSGKVLYIGKARSLRDRLRAYLQPQSDPRLAALVARVRSLETIVTRSEAEALLLEESLIKIKKPRYNVRLRDDKKYPYLKITVQEQFPRIFITRNIRPDGSVLFGPYTSARELRRALRAVRRIFRLRTCKRELPESDPRPPCLNFQVKRCLGPCTGSISPEQYRRLVRDVIEFLSGRSEGLIAELERRMWQEAEAQRYEQAAILRDQLLALREIVRHQEVVAPDRTSRDVVGLAKGKRAAVAVVFRVREGRIVAREQYPLSADETVSDGEILEGVLRSVFMHTADLPGEIVLPAPVADWELYEQVLSRRAERKVRIVTPERGAKLGLLELAQRNAEKALVELAPPARRIPKANEELAAILNLPAPPRLIEGVDISNTQGTNAVGSVVVFRDDRPVKSQYRRFKIRTVRGPNDFAMIEEVLARRIRGLLEKGLPLPDLVLVDGGKGQLSAALRAYHQFDREIPILGLAKRTDTLYYLDGREITIPVTSPALKLLKRIRDESHRFAITFHRKLRGRRLLQSELDAIPGIGPARRQALLVHFGSLARLRGAGIAEIARVPGIGARLAEKIYHQLHPEV</sequence>
<keyword evidence="4 7" id="KW-0267">Excision nuclease</keyword>
<dbReference type="FunFam" id="3.40.1440.10:FF:000001">
    <property type="entry name" value="UvrABC system protein C"/>
    <property type="match status" value="1"/>
</dbReference>
<organism evidence="11">
    <name type="scientific">candidate division WOR-3 bacterium</name>
    <dbReference type="NCBI Taxonomy" id="2052148"/>
    <lineage>
        <taxon>Bacteria</taxon>
        <taxon>Bacteria division WOR-3</taxon>
    </lineage>
</organism>
<proteinExistence type="inferred from homology"/>